<keyword evidence="2" id="KW-0540">Nuclease</keyword>
<accession>A0ABX2EWV7</accession>
<dbReference type="PANTHER" id="PTHR35400">
    <property type="entry name" value="SLR1083 PROTEIN"/>
    <property type="match status" value="1"/>
</dbReference>
<evidence type="ECO:0000313" key="2">
    <source>
        <dbReference type="EMBL" id="NRN63499.1"/>
    </source>
</evidence>
<dbReference type="GO" id="GO:0004519">
    <property type="term" value="F:endonuclease activity"/>
    <property type="evidence" value="ECO:0007669"/>
    <property type="project" value="UniProtKB-KW"/>
</dbReference>
<reference evidence="2 3" key="1">
    <citation type="submission" date="2020-01" db="EMBL/GenBank/DDBJ databases">
        <title>Kibdelosporangium persica a novel Actinomycetes from a hot desert in Iran.</title>
        <authorList>
            <person name="Safaei N."/>
            <person name="Zaburannyi N."/>
            <person name="Mueller R."/>
            <person name="Wink J."/>
        </authorList>
    </citation>
    <scope>NUCLEOTIDE SEQUENCE [LARGE SCALE GENOMIC DNA]</scope>
    <source>
        <strain evidence="2 3">4NS15</strain>
    </source>
</reference>
<gene>
    <name evidence="2" type="ORF">GC106_7000</name>
</gene>
<feature type="domain" description="Putative restriction endonuclease" evidence="1">
    <location>
        <begin position="18"/>
        <end position="179"/>
    </location>
</feature>
<organism evidence="2 3">
    <name type="scientific">Kibdelosporangium persicum</name>
    <dbReference type="NCBI Taxonomy" id="2698649"/>
    <lineage>
        <taxon>Bacteria</taxon>
        <taxon>Bacillati</taxon>
        <taxon>Actinomycetota</taxon>
        <taxon>Actinomycetes</taxon>
        <taxon>Pseudonocardiales</taxon>
        <taxon>Pseudonocardiaceae</taxon>
        <taxon>Kibdelosporangium</taxon>
    </lineage>
</organism>
<dbReference type="SUPFAM" id="SSF52980">
    <property type="entry name" value="Restriction endonuclease-like"/>
    <property type="match status" value="1"/>
</dbReference>
<protein>
    <submittedName>
        <fullName evidence="2">Restriction endonuclease</fullName>
    </submittedName>
</protein>
<keyword evidence="2" id="KW-0255">Endonuclease</keyword>
<keyword evidence="3" id="KW-1185">Reference proteome</keyword>
<evidence type="ECO:0000259" key="1">
    <source>
        <dbReference type="Pfam" id="PF05685"/>
    </source>
</evidence>
<dbReference type="EMBL" id="JAAATY010000001">
    <property type="protein sequence ID" value="NRN63499.1"/>
    <property type="molecule type" value="Genomic_DNA"/>
</dbReference>
<name>A0ABX2EWV7_9PSEU</name>
<dbReference type="Proteomes" id="UP000763557">
    <property type="component" value="Unassembled WGS sequence"/>
</dbReference>
<sequence length="191" mass="20975">MTALPDWMVLPPEGLTAERYEALPEDVCRRVEIVDGAIVVNAAPRRLHQLIARRLANVLEESCGTGLAVATDVDLRLRDIPLLNRRPDIVVYDSTLPDDALLRPQHCHLVVEVMSPGSVTTDQTDKPAEYATAGIEHFWRVENVHEDAAKLAVFRYRLDPTTGSYASAGVSTGTMVVDHPVTVTIDLGELV</sequence>
<dbReference type="InterPro" id="IPR008538">
    <property type="entry name" value="Uma2"/>
</dbReference>
<dbReference type="InterPro" id="IPR012296">
    <property type="entry name" value="Nuclease_put_TT1808"/>
</dbReference>
<keyword evidence="2" id="KW-0378">Hydrolase</keyword>
<comment type="caution">
    <text evidence="2">The sequence shown here is derived from an EMBL/GenBank/DDBJ whole genome shotgun (WGS) entry which is preliminary data.</text>
</comment>
<dbReference type="CDD" id="cd06260">
    <property type="entry name" value="DUF820-like"/>
    <property type="match status" value="1"/>
</dbReference>
<evidence type="ECO:0000313" key="3">
    <source>
        <dbReference type="Proteomes" id="UP000763557"/>
    </source>
</evidence>
<dbReference type="PANTHER" id="PTHR35400:SF3">
    <property type="entry name" value="SLL1072 PROTEIN"/>
    <property type="match status" value="1"/>
</dbReference>
<dbReference type="InterPro" id="IPR011335">
    <property type="entry name" value="Restrct_endonuc-II-like"/>
</dbReference>
<dbReference type="Pfam" id="PF05685">
    <property type="entry name" value="Uma2"/>
    <property type="match status" value="1"/>
</dbReference>
<dbReference type="Gene3D" id="3.90.1570.10">
    <property type="entry name" value="tt1808, chain A"/>
    <property type="match status" value="1"/>
</dbReference>
<proteinExistence type="predicted"/>